<dbReference type="Gene3D" id="3.30.200.20">
    <property type="entry name" value="Phosphorylase Kinase, domain 1"/>
    <property type="match status" value="1"/>
</dbReference>
<proteinExistence type="predicted"/>
<keyword evidence="4 5" id="KW-0067">ATP-binding</keyword>
<feature type="transmembrane region" description="Helical" evidence="8">
    <location>
        <begin position="359"/>
        <end position="382"/>
    </location>
</feature>
<dbReference type="PANTHER" id="PTHR43289">
    <property type="entry name" value="MITOGEN-ACTIVATED PROTEIN KINASE KINASE KINASE 20-RELATED"/>
    <property type="match status" value="1"/>
</dbReference>
<name>A0ABU5F6X4_9BACT</name>
<keyword evidence="3 10" id="KW-0418">Kinase</keyword>
<keyword evidence="8" id="KW-0472">Membrane</keyword>
<evidence type="ECO:0000256" key="8">
    <source>
        <dbReference type="SAM" id="Phobius"/>
    </source>
</evidence>
<dbReference type="SMART" id="SM00220">
    <property type="entry name" value="S_TKc"/>
    <property type="match status" value="1"/>
</dbReference>
<dbReference type="InterPro" id="IPR008271">
    <property type="entry name" value="Ser/Thr_kinase_AS"/>
</dbReference>
<keyword evidence="10" id="KW-0723">Serine/threonine-protein kinase</keyword>
<feature type="binding site" evidence="5">
    <location>
        <position position="85"/>
    </location>
    <ligand>
        <name>ATP</name>
        <dbReference type="ChEBI" id="CHEBI:30616"/>
    </ligand>
</feature>
<dbReference type="GO" id="GO:0004674">
    <property type="term" value="F:protein serine/threonine kinase activity"/>
    <property type="evidence" value="ECO:0007669"/>
    <property type="project" value="UniProtKB-KW"/>
</dbReference>
<accession>A0ABU5F6X4</accession>
<keyword evidence="2 5" id="KW-0547">Nucleotide-binding</keyword>
<dbReference type="InterPro" id="IPR011009">
    <property type="entry name" value="Kinase-like_dom_sf"/>
</dbReference>
<evidence type="ECO:0000313" key="10">
    <source>
        <dbReference type="EMBL" id="MDY3562487.1"/>
    </source>
</evidence>
<evidence type="ECO:0000256" key="7">
    <source>
        <dbReference type="SAM" id="MobiDB-lite"/>
    </source>
</evidence>
<dbReference type="SUPFAM" id="SSF56112">
    <property type="entry name" value="Protein kinase-like (PK-like)"/>
    <property type="match status" value="1"/>
</dbReference>
<evidence type="ECO:0000256" key="4">
    <source>
        <dbReference type="ARBA" id="ARBA00022840"/>
    </source>
</evidence>
<evidence type="ECO:0000256" key="3">
    <source>
        <dbReference type="ARBA" id="ARBA00022777"/>
    </source>
</evidence>
<evidence type="ECO:0000259" key="9">
    <source>
        <dbReference type="PROSITE" id="PS50011"/>
    </source>
</evidence>
<evidence type="ECO:0000256" key="6">
    <source>
        <dbReference type="SAM" id="Coils"/>
    </source>
</evidence>
<evidence type="ECO:0000256" key="1">
    <source>
        <dbReference type="ARBA" id="ARBA00022679"/>
    </source>
</evidence>
<dbReference type="CDD" id="cd14014">
    <property type="entry name" value="STKc_PknB_like"/>
    <property type="match status" value="1"/>
</dbReference>
<dbReference type="RefSeq" id="WP_320688809.1">
    <property type="nucleotide sequence ID" value="NZ_JAXBLV010000215.1"/>
</dbReference>
<gene>
    <name evidence="10" type="ORF">R5W23_003953</name>
</gene>
<keyword evidence="8" id="KW-0812">Transmembrane</keyword>
<dbReference type="Proteomes" id="UP001272242">
    <property type="component" value="Unassembled WGS sequence"/>
</dbReference>
<dbReference type="InterPro" id="IPR000719">
    <property type="entry name" value="Prot_kinase_dom"/>
</dbReference>
<dbReference type="PANTHER" id="PTHR43289:SF6">
    <property type="entry name" value="SERINE_THREONINE-PROTEIN KINASE NEKL-3"/>
    <property type="match status" value="1"/>
</dbReference>
<sequence length="948" mass="102096">MSRITKRWPEPAHARPASVEPAPTPPPPDETLERVPARTPAGTNAQPRAPIAFPEYEILDELGRGGMGVVYKARHRGLNRLVALKVILGGPLARDEDKARFRIEAEAGARLDHSNIVQVYDIGECSGFAYMALELVEGGTLRQWQDGRPVAPRDVARLASGVARAIHHAHERGIIHRDLKPANILLAHAPGPEPERRNGAGGGRLGDVCPKVTDFGLAKALAGGADLTGTGVLCGTPNYMAPEQIGGARPGPGVDVYGLGVVLFEMLTGRPPFAGADTTDVLNQVVRTAAPDVRRLAPRAPRDLAVIVAKCLEKEPARRYATARELADDLDRYLNGEPIAARPVGPAGRSWRWGRRNPVAAGFLLVSTAGCLLTGVLALALLHSRDEERAARDVADAARREAERARDELTGALAAAQAARRAAVEQHERAGAAQLQSEADLRVAGRVICDAVRELAREPRFADEELRGTRLLLLESGRAFRRSVMAGRRDSEEWLQLLGDVSHWLGYLEFRNDNYAGAAIEYGAAAEAAGQWARLDPASLGARGRRAESLRCAAGALATLERLDEAEGAYREAAGLIEGVLAERARLRDPAEATDRRRARELYDRWAALCQHRARPADREWAARKALEHARELPTAGPDAGEHLRLLQLAHQGYAHALGALGRWDEGEEHLAAALEVAGRHPVAGPPGAPYSLYSRPRVGALLALAEYRHARNHTARADETFADVIGGLERSCAAQPADAPDPALGVELARACARHGDSLRGRGRAVEAEARYNQALRALVPVLRRAPGFRAALDAAADARAARAELYDCTGRHAPAAAEWAALADEDPRARNRPQWELNAMRAGLRAGAWRAAYDTGLRALGKHQPGWAAAEQAHAWCLVVKQIGADPALAPDDRAVAAREAAGNAVRCLEAARAAGEFEHPARLAWYAERAADFAPVRGRFDPNPR</sequence>
<feature type="coiled-coil region" evidence="6">
    <location>
        <begin position="388"/>
        <end position="422"/>
    </location>
</feature>
<keyword evidence="8" id="KW-1133">Transmembrane helix</keyword>
<protein>
    <submittedName>
        <fullName evidence="10">Serine/threonine protein kinase</fullName>
    </submittedName>
</protein>
<evidence type="ECO:0000256" key="5">
    <source>
        <dbReference type="PROSITE-ProRule" id="PRU10141"/>
    </source>
</evidence>
<dbReference type="EMBL" id="JAXBLV010000215">
    <property type="protein sequence ID" value="MDY3562487.1"/>
    <property type="molecule type" value="Genomic_DNA"/>
</dbReference>
<dbReference type="InterPro" id="IPR017441">
    <property type="entry name" value="Protein_kinase_ATP_BS"/>
</dbReference>
<dbReference type="PROSITE" id="PS00108">
    <property type="entry name" value="PROTEIN_KINASE_ST"/>
    <property type="match status" value="1"/>
</dbReference>
<dbReference type="PROSITE" id="PS50011">
    <property type="entry name" value="PROTEIN_KINASE_DOM"/>
    <property type="match status" value="1"/>
</dbReference>
<reference evidence="11" key="1">
    <citation type="journal article" date="2023" name="Mar. Drugs">
        <title>Gemmata algarum, a Novel Planctomycete Isolated from an Algal Mat, Displays Antimicrobial Activity.</title>
        <authorList>
            <person name="Kumar G."/>
            <person name="Kallscheuer N."/>
            <person name="Kashif M."/>
            <person name="Ahamad S."/>
            <person name="Jagadeeshwari U."/>
            <person name="Pannikurungottu S."/>
            <person name="Haufschild T."/>
            <person name="Kabuu M."/>
            <person name="Sasikala C."/>
            <person name="Jogler C."/>
            <person name="Ramana C."/>
        </authorList>
    </citation>
    <scope>NUCLEOTIDE SEQUENCE [LARGE SCALE GENOMIC DNA]</scope>
    <source>
        <strain evidence="11">JC673</strain>
    </source>
</reference>
<feature type="region of interest" description="Disordered" evidence="7">
    <location>
        <begin position="1"/>
        <end position="49"/>
    </location>
</feature>
<dbReference type="Gene3D" id="1.10.510.10">
    <property type="entry name" value="Transferase(Phosphotransferase) domain 1"/>
    <property type="match status" value="1"/>
</dbReference>
<evidence type="ECO:0000313" key="11">
    <source>
        <dbReference type="Proteomes" id="UP001272242"/>
    </source>
</evidence>
<keyword evidence="6" id="KW-0175">Coiled coil</keyword>
<comment type="caution">
    <text evidence="10">The sequence shown here is derived from an EMBL/GenBank/DDBJ whole genome shotgun (WGS) entry which is preliminary data.</text>
</comment>
<dbReference type="PROSITE" id="PS00107">
    <property type="entry name" value="PROTEIN_KINASE_ATP"/>
    <property type="match status" value="1"/>
</dbReference>
<keyword evidence="1" id="KW-0808">Transferase</keyword>
<evidence type="ECO:0000256" key="2">
    <source>
        <dbReference type="ARBA" id="ARBA00022741"/>
    </source>
</evidence>
<dbReference type="Pfam" id="PF00069">
    <property type="entry name" value="Pkinase"/>
    <property type="match status" value="1"/>
</dbReference>
<keyword evidence="11" id="KW-1185">Reference proteome</keyword>
<feature type="domain" description="Protein kinase" evidence="9">
    <location>
        <begin position="56"/>
        <end position="334"/>
    </location>
</feature>
<organism evidence="10 11">
    <name type="scientific">Gemmata algarum</name>
    <dbReference type="NCBI Taxonomy" id="2975278"/>
    <lineage>
        <taxon>Bacteria</taxon>
        <taxon>Pseudomonadati</taxon>
        <taxon>Planctomycetota</taxon>
        <taxon>Planctomycetia</taxon>
        <taxon>Gemmatales</taxon>
        <taxon>Gemmataceae</taxon>
        <taxon>Gemmata</taxon>
    </lineage>
</organism>